<comment type="subcellular location">
    <subcellularLocation>
        <location evidence="14">Postsynaptic cell membrane</location>
        <topology evidence="14">Multi-pass membrane protein</topology>
    </subcellularLocation>
</comment>
<evidence type="ECO:0000256" key="8">
    <source>
        <dbReference type="ARBA" id="ARBA00023157"/>
    </source>
</evidence>
<dbReference type="SUPFAM" id="SSF63712">
    <property type="entry name" value="Nicotinic receptor ligand binding domain-like"/>
    <property type="match status" value="1"/>
</dbReference>
<reference evidence="18 19" key="2">
    <citation type="submission" date="2018-11" db="EMBL/GenBank/DDBJ databases">
        <authorList>
            <consortium name="Pathogen Informatics"/>
        </authorList>
    </citation>
    <scope>NUCLEOTIDE SEQUENCE [LARGE SCALE GENOMIC DNA]</scope>
</reference>
<dbReference type="Proteomes" id="UP000270296">
    <property type="component" value="Unassembled WGS sequence"/>
</dbReference>
<reference evidence="20" key="1">
    <citation type="submission" date="2016-06" db="UniProtKB">
        <authorList>
            <consortium name="WormBaseParasite"/>
        </authorList>
    </citation>
    <scope>IDENTIFICATION</scope>
</reference>
<evidence type="ECO:0000313" key="19">
    <source>
        <dbReference type="Proteomes" id="UP000270296"/>
    </source>
</evidence>
<name>A0A183ITM9_9BILA</name>
<protein>
    <submittedName>
        <fullName evidence="20">Neur_chan_LBD domain-containing protein</fullName>
    </submittedName>
</protein>
<keyword evidence="6 15" id="KW-0406">Ion transport</keyword>
<evidence type="ECO:0000256" key="2">
    <source>
        <dbReference type="ARBA" id="ARBA00022475"/>
    </source>
</evidence>
<evidence type="ECO:0000256" key="15">
    <source>
        <dbReference type="RuleBase" id="RU000687"/>
    </source>
</evidence>
<dbReference type="OrthoDB" id="5975154at2759"/>
<keyword evidence="8" id="KW-1015">Disulfide bond</keyword>
<evidence type="ECO:0000256" key="6">
    <source>
        <dbReference type="ARBA" id="ARBA00023065"/>
    </source>
</evidence>
<gene>
    <name evidence="18" type="ORF">SBAD_LOCUS6977</name>
</gene>
<evidence type="ECO:0000256" key="1">
    <source>
        <dbReference type="ARBA" id="ARBA00022448"/>
    </source>
</evidence>
<keyword evidence="13 15" id="KW-0407">Ion channel</keyword>
<evidence type="ECO:0000256" key="13">
    <source>
        <dbReference type="ARBA" id="ARBA00023303"/>
    </source>
</evidence>
<proteinExistence type="inferred from homology"/>
<dbReference type="InterPro" id="IPR002394">
    <property type="entry name" value="Nicotinic_acetylcholine_rcpt"/>
</dbReference>
<organism evidence="20">
    <name type="scientific">Soboliphyme baturini</name>
    <dbReference type="NCBI Taxonomy" id="241478"/>
    <lineage>
        <taxon>Eukaryota</taxon>
        <taxon>Metazoa</taxon>
        <taxon>Ecdysozoa</taxon>
        <taxon>Nematoda</taxon>
        <taxon>Enoplea</taxon>
        <taxon>Dorylaimia</taxon>
        <taxon>Dioctophymatida</taxon>
        <taxon>Dioctophymatoidea</taxon>
        <taxon>Soboliphymatidae</taxon>
        <taxon>Soboliphyme</taxon>
    </lineage>
</organism>
<evidence type="ECO:0000259" key="16">
    <source>
        <dbReference type="Pfam" id="PF02931"/>
    </source>
</evidence>
<dbReference type="GO" id="GO:0004888">
    <property type="term" value="F:transmembrane signaling receptor activity"/>
    <property type="evidence" value="ECO:0007669"/>
    <property type="project" value="InterPro"/>
</dbReference>
<keyword evidence="7 15" id="KW-0472">Membrane</keyword>
<dbReference type="PANTHER" id="PTHR18945">
    <property type="entry name" value="NEUROTRANSMITTER GATED ION CHANNEL"/>
    <property type="match status" value="1"/>
</dbReference>
<dbReference type="PROSITE" id="PS00236">
    <property type="entry name" value="NEUROTR_ION_CHANNEL"/>
    <property type="match status" value="1"/>
</dbReference>
<dbReference type="FunFam" id="2.70.170.10:FF:000028">
    <property type="entry name" value="AcetylCholine Receptor"/>
    <property type="match status" value="1"/>
</dbReference>
<dbReference type="PRINTS" id="PR00252">
    <property type="entry name" value="NRIONCHANNEL"/>
</dbReference>
<keyword evidence="10" id="KW-0325">Glycoprotein</keyword>
<feature type="transmembrane region" description="Helical" evidence="15">
    <location>
        <begin position="379"/>
        <end position="397"/>
    </location>
</feature>
<feature type="domain" description="Neurotransmitter-gated ion-channel transmembrane" evidence="17">
    <location>
        <begin position="160"/>
        <end position="395"/>
    </location>
</feature>
<dbReference type="PRINTS" id="PR00254">
    <property type="entry name" value="NICOTINICR"/>
</dbReference>
<evidence type="ECO:0000313" key="20">
    <source>
        <dbReference type="WBParaSite" id="SBAD_0000724101-mRNA-1"/>
    </source>
</evidence>
<sequence>MKCPLYMKWTDYHLRWNPVQYDNIQLLIVPSSMVWLPDIVLCNNADGNYEVSFYSNVRVESNGDVLWVPPAIYKSTCTMNVQYFPFDEQTCQMVFRSWTYSKEELKLSWRSGKKFVELEVYSPSSIWDITDAPGALSDSDSKLIFFLFIRRKPLFYTVMLIVPTILMAYMTVMVFYLPAAVSEKMTLTVNLLLALVVLLLLVSKIMPSNSDAIPLIAKYLLLTFAMNIGAIMMTIVVTNVFFRRQTMHRMPGFIRTLFLRQLPKFLLMTPYSSTFRRFRQQTSPPLTRSCPGPVIDRSLLLNDWCHSLSRGHENQRSTINTDRTANDVGQKLQPVCGISPDLFNTVNSLYVISQYFYYNEAFDEGREEWKYVAVVLDRLLLYTFLGLTLGGTVQILFSAPNMFEFIDQNEIIDRMNLKYNAMVN</sequence>
<keyword evidence="1 15" id="KW-0813">Transport</keyword>
<dbReference type="InterPro" id="IPR006201">
    <property type="entry name" value="Neur_channel"/>
</dbReference>
<dbReference type="GO" id="GO:0022848">
    <property type="term" value="F:acetylcholine-gated monoatomic cation-selective channel activity"/>
    <property type="evidence" value="ECO:0007669"/>
    <property type="project" value="InterPro"/>
</dbReference>
<feature type="transmembrane region" description="Helical" evidence="15">
    <location>
        <begin position="154"/>
        <end position="177"/>
    </location>
</feature>
<keyword evidence="11" id="KW-0628">Postsynaptic cell membrane</keyword>
<evidence type="ECO:0000256" key="4">
    <source>
        <dbReference type="ARBA" id="ARBA00022989"/>
    </source>
</evidence>
<dbReference type="InterPro" id="IPR036719">
    <property type="entry name" value="Neuro-gated_channel_TM_sf"/>
</dbReference>
<dbReference type="WBParaSite" id="SBAD_0000724101-mRNA-1">
    <property type="protein sequence ID" value="SBAD_0000724101-mRNA-1"/>
    <property type="gene ID" value="SBAD_0000724101"/>
</dbReference>
<dbReference type="GO" id="GO:0045211">
    <property type="term" value="C:postsynaptic membrane"/>
    <property type="evidence" value="ECO:0007669"/>
    <property type="project" value="UniProtKB-SubCell"/>
</dbReference>
<evidence type="ECO:0000256" key="14">
    <source>
        <dbReference type="ARBA" id="ARBA00034104"/>
    </source>
</evidence>
<evidence type="ECO:0000256" key="5">
    <source>
        <dbReference type="ARBA" id="ARBA00023018"/>
    </source>
</evidence>
<dbReference type="AlphaFoldDB" id="A0A183ITM9"/>
<evidence type="ECO:0000256" key="9">
    <source>
        <dbReference type="ARBA" id="ARBA00023170"/>
    </source>
</evidence>
<comment type="similarity">
    <text evidence="15">Belongs to the ligand-gated ion channel (TC 1.A.9) family.</text>
</comment>
<dbReference type="SUPFAM" id="SSF90112">
    <property type="entry name" value="Neurotransmitter-gated ion-channel transmembrane pore"/>
    <property type="match status" value="1"/>
</dbReference>
<feature type="transmembrane region" description="Helical" evidence="15">
    <location>
        <begin position="189"/>
        <end position="207"/>
    </location>
</feature>
<evidence type="ECO:0000256" key="3">
    <source>
        <dbReference type="ARBA" id="ARBA00022692"/>
    </source>
</evidence>
<keyword evidence="5" id="KW-0770">Synapse</keyword>
<keyword evidence="19" id="KW-1185">Reference proteome</keyword>
<dbReference type="InterPro" id="IPR036734">
    <property type="entry name" value="Neur_chan_lig-bd_sf"/>
</dbReference>
<evidence type="ECO:0000256" key="10">
    <source>
        <dbReference type="ARBA" id="ARBA00023180"/>
    </source>
</evidence>
<dbReference type="InterPro" id="IPR018000">
    <property type="entry name" value="Neurotransmitter_ion_chnl_CS"/>
</dbReference>
<dbReference type="Pfam" id="PF02932">
    <property type="entry name" value="Neur_chan_memb"/>
    <property type="match status" value="1"/>
</dbReference>
<dbReference type="Gene3D" id="2.70.170.10">
    <property type="entry name" value="Neurotransmitter-gated ion-channel ligand-binding domain"/>
    <property type="match status" value="1"/>
</dbReference>
<feature type="domain" description="Neurotransmitter-gated ion-channel ligand-binding" evidence="16">
    <location>
        <begin position="5"/>
        <end position="152"/>
    </location>
</feature>
<evidence type="ECO:0000256" key="7">
    <source>
        <dbReference type="ARBA" id="ARBA00023136"/>
    </source>
</evidence>
<dbReference type="InterPro" id="IPR006029">
    <property type="entry name" value="Neurotrans-gated_channel_TM"/>
</dbReference>
<keyword evidence="9" id="KW-0675">Receptor</keyword>
<dbReference type="FunFam" id="1.20.58.390:FF:000038">
    <property type="entry name" value="Acetylcholine receptor subunit beta-like 1"/>
    <property type="match status" value="1"/>
</dbReference>
<keyword evidence="3 15" id="KW-0812">Transmembrane</keyword>
<dbReference type="Gene3D" id="1.20.58.390">
    <property type="entry name" value="Neurotransmitter-gated ion-channel transmembrane domain"/>
    <property type="match status" value="2"/>
</dbReference>
<evidence type="ECO:0000256" key="12">
    <source>
        <dbReference type="ARBA" id="ARBA00023286"/>
    </source>
</evidence>
<dbReference type="Pfam" id="PF02931">
    <property type="entry name" value="Neur_chan_LBD"/>
    <property type="match status" value="1"/>
</dbReference>
<evidence type="ECO:0000256" key="11">
    <source>
        <dbReference type="ARBA" id="ARBA00023257"/>
    </source>
</evidence>
<keyword evidence="2" id="KW-1003">Cell membrane</keyword>
<feature type="transmembrane region" description="Helical" evidence="15">
    <location>
        <begin position="219"/>
        <end position="242"/>
    </location>
</feature>
<dbReference type="InterPro" id="IPR006202">
    <property type="entry name" value="Neur_chan_lig-bd"/>
</dbReference>
<evidence type="ECO:0000313" key="18">
    <source>
        <dbReference type="EMBL" id="VDP11367.1"/>
    </source>
</evidence>
<evidence type="ECO:0000259" key="17">
    <source>
        <dbReference type="Pfam" id="PF02932"/>
    </source>
</evidence>
<dbReference type="EMBL" id="UZAM01010208">
    <property type="protein sequence ID" value="VDP11367.1"/>
    <property type="molecule type" value="Genomic_DNA"/>
</dbReference>
<keyword evidence="4 15" id="KW-1133">Transmembrane helix</keyword>
<accession>A0A183ITM9</accession>
<dbReference type="InterPro" id="IPR038050">
    <property type="entry name" value="Neuro_actylchol_rec"/>
</dbReference>
<keyword evidence="12" id="KW-1071">Ligand-gated ion channel</keyword>